<protein>
    <submittedName>
        <fullName evidence="2">Uncharacterized protein</fullName>
    </submittedName>
</protein>
<reference evidence="2" key="1">
    <citation type="submission" date="2018-11" db="EMBL/GenBank/DDBJ databases">
        <authorList>
            <consortium name="Pathogen Informatics"/>
        </authorList>
    </citation>
    <scope>NUCLEOTIDE SEQUENCE</scope>
</reference>
<gene>
    <name evidence="2" type="ORF">PXEA_LOCUS6306</name>
</gene>
<evidence type="ECO:0000313" key="3">
    <source>
        <dbReference type="Proteomes" id="UP000784294"/>
    </source>
</evidence>
<evidence type="ECO:0000313" key="2">
    <source>
        <dbReference type="EMBL" id="VEL12866.1"/>
    </source>
</evidence>
<feature type="compositionally biased region" description="Pro residues" evidence="1">
    <location>
        <begin position="44"/>
        <end position="72"/>
    </location>
</feature>
<feature type="compositionally biased region" description="Basic and acidic residues" evidence="1">
    <location>
        <begin position="1"/>
        <end position="14"/>
    </location>
</feature>
<evidence type="ECO:0000256" key="1">
    <source>
        <dbReference type="SAM" id="MobiDB-lite"/>
    </source>
</evidence>
<comment type="caution">
    <text evidence="2">The sequence shown here is derived from an EMBL/GenBank/DDBJ whole genome shotgun (WGS) entry which is preliminary data.</text>
</comment>
<dbReference type="EMBL" id="CAAALY010016102">
    <property type="protein sequence ID" value="VEL12866.1"/>
    <property type="molecule type" value="Genomic_DNA"/>
</dbReference>
<dbReference type="AlphaFoldDB" id="A0A3S5FCI9"/>
<keyword evidence="3" id="KW-1185">Reference proteome</keyword>
<feature type="region of interest" description="Disordered" evidence="1">
    <location>
        <begin position="1"/>
        <end position="75"/>
    </location>
</feature>
<proteinExistence type="predicted"/>
<accession>A0A3S5FCI9</accession>
<organism evidence="2 3">
    <name type="scientific">Protopolystoma xenopodis</name>
    <dbReference type="NCBI Taxonomy" id="117903"/>
    <lineage>
        <taxon>Eukaryota</taxon>
        <taxon>Metazoa</taxon>
        <taxon>Spiralia</taxon>
        <taxon>Lophotrochozoa</taxon>
        <taxon>Platyhelminthes</taxon>
        <taxon>Monogenea</taxon>
        <taxon>Polyopisthocotylea</taxon>
        <taxon>Polystomatidea</taxon>
        <taxon>Polystomatidae</taxon>
        <taxon>Protopolystoma</taxon>
    </lineage>
</organism>
<sequence length="159" mass="17668">MAKLTDDADHEARETFVNVPSPLSDAGNHDNYHGGRLRTTSSQPPQPVPPPHQLPTPTPLPPPPSPPTPAPFRPRIDLFPNEVTVRPMQYVRMECRVRNGYHPGTAMARPEIQLANGARMDTDPRFRVTRPSPDLLVVEIPLGLTEKDSVLYIKLAKCD</sequence>
<dbReference type="Proteomes" id="UP000784294">
    <property type="component" value="Unassembled WGS sequence"/>
</dbReference>
<name>A0A3S5FCI9_9PLAT</name>